<dbReference type="Pfam" id="PF12951">
    <property type="entry name" value="PATR"/>
    <property type="match status" value="2"/>
</dbReference>
<dbReference type="Pfam" id="PF00754">
    <property type="entry name" value="F5_F8_type_C"/>
    <property type="match status" value="1"/>
</dbReference>
<dbReference type="RefSeq" id="WP_264513302.1">
    <property type="nucleotide sequence ID" value="NZ_JAPDDR010000004.1"/>
</dbReference>
<dbReference type="PROSITE" id="PS50022">
    <property type="entry name" value="FA58C_3"/>
    <property type="match status" value="1"/>
</dbReference>
<keyword evidence="5" id="KW-1185">Reference proteome</keyword>
<evidence type="ECO:0000259" key="3">
    <source>
        <dbReference type="PROSITE" id="PS50022"/>
    </source>
</evidence>
<dbReference type="Gene3D" id="2.60.120.260">
    <property type="entry name" value="Galactose-binding domain-like"/>
    <property type="match status" value="2"/>
</dbReference>
<evidence type="ECO:0000256" key="2">
    <source>
        <dbReference type="SAM" id="MobiDB-lite"/>
    </source>
</evidence>
<dbReference type="SUPFAM" id="SSF51126">
    <property type="entry name" value="Pectin lyase-like"/>
    <property type="match status" value="1"/>
</dbReference>
<feature type="region of interest" description="Disordered" evidence="2">
    <location>
        <begin position="1"/>
        <end position="24"/>
    </location>
</feature>
<reference evidence="4" key="1">
    <citation type="submission" date="2022-10" db="EMBL/GenBank/DDBJ databases">
        <title>Luteolibacter sp. GHJ8, whole genome shotgun sequencing project.</title>
        <authorList>
            <person name="Zhao G."/>
            <person name="Shen L."/>
        </authorList>
    </citation>
    <scope>NUCLEOTIDE SEQUENCE</scope>
    <source>
        <strain evidence="4">GHJ8</strain>
    </source>
</reference>
<dbReference type="SUPFAM" id="SSF49785">
    <property type="entry name" value="Galactose-binding domain-like"/>
    <property type="match status" value="2"/>
</dbReference>
<evidence type="ECO:0000256" key="1">
    <source>
        <dbReference type="ARBA" id="ARBA00022729"/>
    </source>
</evidence>
<protein>
    <submittedName>
        <fullName evidence="4">Discoidin domain-containing protein</fullName>
    </submittedName>
</protein>
<dbReference type="InterPro" id="IPR012332">
    <property type="entry name" value="Autotransporter_pectin_lyase_C"/>
</dbReference>
<sequence>MTRPKQDPNNPSKSPLDPRLTDHRSSRLRVLPTIVAAALIGTAASSAVEVTFQYYRFTPTKNRGGDAYTATQISEFEFFLRGTKVNHTALTTAGNVTGGVTHAPAGVEGVSKLVDGDKNTKWFDNNKVPVTFNFTTPTTIDAYRFATANDFLDRTPNRWTLSGSNDGVNFVALDDRTGADNAVPNSYFTFRPLLVTTPPAAAGLPVFSSYATTASVVDNTVAGQDVYQAFPAIVKNAGPSTSLSWAIAGTPTPTAASITPGYPTVPFTGTQVLSPITPDVFTPYMLTATTAAGNGALTIPVRAVPGGSATARYVRFTATSLRSGANLVQVAEFEFFNGATKLTGITASNPGGNTNNNANETADKIVDGNFRTKWLNHNNAPLVFDLGSAQTFDGYQLTTGNDAADRDPVRWVLETSSDGVSWSLLDNVYNYTPPSIRRAKSGTIPVSGIATYNWTGSAASTWDAASTSWVAAGTTTPAVALPSATAAVFPEAATNRDVTISGAVAPNSVSVLNTSGVYTFSGDPITGPGDFFKRGAGEVQLNSPNTFTGAIYLEGGKTVAGDPGALGTRDFTTRLQINDGAELHVMTDVTTDRRLRIGTGGGIVNVEGGSSFTKVGPVDFLGTLTKNGDGLLRFNGYQGSSSIAANDLVINEGAVEFTGATGAFNSRPFGGVAGDNLTITVNEFGILRLSVDSALGGDYANFQTSLEQLRIIGGTTEFNAGLNWIHIGLVGTEGRIVMQGGTITGGGQIEPAGNSTLTPTTFTILPSENSSIIGGTGSLTLNPENSTLVLDVANGAADEDLIITRPINGPRPLIKQGAGSLVLNGANGMSGPFTVSAGSLTLGNFSGSGTGTAATTLAAGTTLAGAGSTAGSITSAGIVAPGDVFNPTGTLTVGNTTLTGTLKIDLQGTEADKLAVNGTLNITGATMEITGTATESLYTLVPHTGARTGTFTVTPPSGYTVVYGANAVSLVSNTASAYDTWAAGLLDPAPDADPDADGITNLIEFVLDSNGGVSSPEDLPTATTNAQGDLVFTFVMKSAAAYLNPTVQYSTDLVSEWEDFAGAVVTPNTPSAGLSTVTATLPASLAAPGTKLFARLKAELP</sequence>
<evidence type="ECO:0000313" key="5">
    <source>
        <dbReference type="Proteomes" id="UP001165653"/>
    </source>
</evidence>
<name>A0ABT3G2U1_9BACT</name>
<gene>
    <name evidence="4" type="ORF">OJ996_09455</name>
</gene>
<dbReference type="EMBL" id="JAPDDR010000004">
    <property type="protein sequence ID" value="MCW1913801.1"/>
    <property type="molecule type" value="Genomic_DNA"/>
</dbReference>
<dbReference type="Gene3D" id="2.160.20.20">
    <property type="match status" value="1"/>
</dbReference>
<accession>A0ABT3G2U1</accession>
<dbReference type="Proteomes" id="UP001165653">
    <property type="component" value="Unassembled WGS sequence"/>
</dbReference>
<proteinExistence type="predicted"/>
<dbReference type="InterPro" id="IPR011050">
    <property type="entry name" value="Pectin_lyase_fold/virulence"/>
</dbReference>
<comment type="caution">
    <text evidence="4">The sequence shown here is derived from an EMBL/GenBank/DDBJ whole genome shotgun (WGS) entry which is preliminary data.</text>
</comment>
<keyword evidence="1" id="KW-0732">Signal</keyword>
<organism evidence="4 5">
    <name type="scientific">Luteolibacter rhizosphaerae</name>
    <dbReference type="NCBI Taxonomy" id="2989719"/>
    <lineage>
        <taxon>Bacteria</taxon>
        <taxon>Pseudomonadati</taxon>
        <taxon>Verrucomicrobiota</taxon>
        <taxon>Verrucomicrobiia</taxon>
        <taxon>Verrucomicrobiales</taxon>
        <taxon>Verrucomicrobiaceae</taxon>
        <taxon>Luteolibacter</taxon>
    </lineage>
</organism>
<dbReference type="InterPro" id="IPR013425">
    <property type="entry name" value="Autotrns_rpt"/>
</dbReference>
<dbReference type="InterPro" id="IPR000421">
    <property type="entry name" value="FA58C"/>
</dbReference>
<evidence type="ECO:0000313" key="4">
    <source>
        <dbReference type="EMBL" id="MCW1913801.1"/>
    </source>
</evidence>
<dbReference type="InterPro" id="IPR008979">
    <property type="entry name" value="Galactose-bd-like_sf"/>
</dbReference>
<feature type="domain" description="F5/8 type C" evidence="3">
    <location>
        <begin position="328"/>
        <end position="423"/>
    </location>
</feature>
<dbReference type="NCBIfam" id="TIGR02601">
    <property type="entry name" value="autotrns_rpt"/>
    <property type="match status" value="2"/>
</dbReference>